<dbReference type="Proteomes" id="UP001396334">
    <property type="component" value="Unassembled WGS sequence"/>
</dbReference>
<proteinExistence type="predicted"/>
<comment type="caution">
    <text evidence="1">The sequence shown here is derived from an EMBL/GenBank/DDBJ whole genome shotgun (WGS) entry which is preliminary data.</text>
</comment>
<dbReference type="Gene3D" id="1.25.40.120">
    <property type="entry name" value="Protein prenylyltransferase"/>
    <property type="match status" value="1"/>
</dbReference>
<keyword evidence="2" id="KW-1185">Reference proteome</keyword>
<accession>A0ABR2SFI0</accession>
<evidence type="ECO:0000313" key="2">
    <source>
        <dbReference type="Proteomes" id="UP001396334"/>
    </source>
</evidence>
<dbReference type="InterPro" id="IPR002088">
    <property type="entry name" value="Prenyl_trans_a"/>
</dbReference>
<evidence type="ECO:0000313" key="1">
    <source>
        <dbReference type="EMBL" id="KAK9024041.1"/>
    </source>
</evidence>
<sequence length="93" mass="10795">MRASEVRYTVETSLANPNNECPWRYLRGLYKDDTESLVNNRDISSVRLKVINTKKDYIFALKMLIDLLCYQEFRDAVVALWSSDSRPSDSDLA</sequence>
<name>A0ABR2SFI0_9ROSI</name>
<organism evidence="1 2">
    <name type="scientific">Hibiscus sabdariffa</name>
    <name type="common">roselle</name>
    <dbReference type="NCBI Taxonomy" id="183260"/>
    <lineage>
        <taxon>Eukaryota</taxon>
        <taxon>Viridiplantae</taxon>
        <taxon>Streptophyta</taxon>
        <taxon>Embryophyta</taxon>
        <taxon>Tracheophyta</taxon>
        <taxon>Spermatophyta</taxon>
        <taxon>Magnoliopsida</taxon>
        <taxon>eudicotyledons</taxon>
        <taxon>Gunneridae</taxon>
        <taxon>Pentapetalae</taxon>
        <taxon>rosids</taxon>
        <taxon>malvids</taxon>
        <taxon>Malvales</taxon>
        <taxon>Malvaceae</taxon>
        <taxon>Malvoideae</taxon>
        <taxon>Hibiscus</taxon>
    </lineage>
</organism>
<gene>
    <name evidence="1" type="ORF">V6N11_004222</name>
</gene>
<dbReference type="SUPFAM" id="SSF48439">
    <property type="entry name" value="Protein prenylyltransferase"/>
    <property type="match status" value="1"/>
</dbReference>
<dbReference type="EMBL" id="JBBPBN010000015">
    <property type="protein sequence ID" value="KAK9024041.1"/>
    <property type="molecule type" value="Genomic_DNA"/>
</dbReference>
<protein>
    <submittedName>
        <fullName evidence="1">Uncharacterized protein</fullName>
    </submittedName>
</protein>
<dbReference type="PROSITE" id="PS51147">
    <property type="entry name" value="PFTA"/>
    <property type="match status" value="1"/>
</dbReference>
<reference evidence="1 2" key="1">
    <citation type="journal article" date="2024" name="G3 (Bethesda)">
        <title>Genome assembly of Hibiscus sabdariffa L. provides insights into metabolisms of medicinal natural products.</title>
        <authorList>
            <person name="Kim T."/>
        </authorList>
    </citation>
    <scope>NUCLEOTIDE SEQUENCE [LARGE SCALE GENOMIC DNA]</scope>
    <source>
        <strain evidence="1">TK-2024</strain>
        <tissue evidence="1">Old leaves</tissue>
    </source>
</reference>